<accession>A0ABQ5ULR2</accession>
<organism evidence="1 2">
    <name type="scientific">Maritalea porphyrae</name>
    <dbReference type="NCBI Taxonomy" id="880732"/>
    <lineage>
        <taxon>Bacteria</taxon>
        <taxon>Pseudomonadati</taxon>
        <taxon>Pseudomonadota</taxon>
        <taxon>Alphaproteobacteria</taxon>
        <taxon>Hyphomicrobiales</taxon>
        <taxon>Devosiaceae</taxon>
        <taxon>Maritalea</taxon>
    </lineage>
</organism>
<dbReference type="EMBL" id="BSNI01000001">
    <property type="protein sequence ID" value="GLQ16198.1"/>
    <property type="molecule type" value="Genomic_DNA"/>
</dbReference>
<protein>
    <submittedName>
        <fullName evidence="1">Uncharacterized protein</fullName>
    </submittedName>
</protein>
<name>A0ABQ5ULR2_9HYPH</name>
<dbReference type="RefSeq" id="WP_284361653.1">
    <property type="nucleotide sequence ID" value="NZ_BSNI01000001.1"/>
</dbReference>
<reference evidence="1" key="2">
    <citation type="submission" date="2023-01" db="EMBL/GenBank/DDBJ databases">
        <title>Draft genome sequence of Maritalea porphyrae strain NBRC 107169.</title>
        <authorList>
            <person name="Sun Q."/>
            <person name="Mori K."/>
        </authorList>
    </citation>
    <scope>NUCLEOTIDE SEQUENCE</scope>
    <source>
        <strain evidence="1">NBRC 107169</strain>
    </source>
</reference>
<evidence type="ECO:0000313" key="1">
    <source>
        <dbReference type="EMBL" id="GLQ16198.1"/>
    </source>
</evidence>
<proteinExistence type="predicted"/>
<gene>
    <name evidence="1" type="ORF">GCM10007879_04470</name>
</gene>
<reference evidence="1" key="1">
    <citation type="journal article" date="2014" name="Int. J. Syst. Evol. Microbiol.">
        <title>Complete genome of a new Firmicutes species belonging to the dominant human colonic microbiota ('Ruminococcus bicirculans') reveals two chromosomes and a selective capacity to utilize plant glucans.</title>
        <authorList>
            <consortium name="NISC Comparative Sequencing Program"/>
            <person name="Wegmann U."/>
            <person name="Louis P."/>
            <person name="Goesmann A."/>
            <person name="Henrissat B."/>
            <person name="Duncan S.H."/>
            <person name="Flint H.J."/>
        </authorList>
    </citation>
    <scope>NUCLEOTIDE SEQUENCE</scope>
    <source>
        <strain evidence="1">NBRC 107169</strain>
    </source>
</reference>
<dbReference type="Proteomes" id="UP001161405">
    <property type="component" value="Unassembled WGS sequence"/>
</dbReference>
<keyword evidence="2" id="KW-1185">Reference proteome</keyword>
<evidence type="ECO:0000313" key="2">
    <source>
        <dbReference type="Proteomes" id="UP001161405"/>
    </source>
</evidence>
<comment type="caution">
    <text evidence="1">The sequence shown here is derived from an EMBL/GenBank/DDBJ whole genome shotgun (WGS) entry which is preliminary data.</text>
</comment>
<sequence>MKHCILRGAAAILLLYGLSVGNVVAESIECKTPISQKICYTLGGDTRECIDPPTELTHYKLGEQIELIYSIAPPTMQRAMCALDHLFISEEIHEHAAGIQLATEIHLSWYAIHLFHESMESFIEGEFSRYATGATFAGLEKGYDPQDLRLTDAHLLRYEVAYTKGRIEGLNYPLAYLLFHELAHFLEKHPRFNNHHSFGYFSCNSQYQAANNYRLHALDRRIKGYAMVLDQHPKIGQDSAILQELEDDNYATFYALANAGEDFAELVAEYIMHQHLGVNYRVMKGDEVLFERAKQFKNNKIQPKLEVVKLALAFPEMSRKQKREVRKDRRLCRGVFDPRLMTVLP</sequence>